<evidence type="ECO:0000256" key="1">
    <source>
        <dbReference type="SAM" id="MobiDB-lite"/>
    </source>
</evidence>
<evidence type="ECO:0000313" key="3">
    <source>
        <dbReference type="Proteomes" id="UP000320338"/>
    </source>
</evidence>
<dbReference type="AlphaFoldDB" id="A0A4Y3WKQ2"/>
<dbReference type="EMBL" id="BJNG01000015">
    <property type="protein sequence ID" value="GEC19537.1"/>
    <property type="molecule type" value="Genomic_DNA"/>
</dbReference>
<proteinExistence type="predicted"/>
<protein>
    <submittedName>
        <fullName evidence="2">Uncharacterized protein</fullName>
    </submittedName>
</protein>
<feature type="compositionally biased region" description="Basic and acidic residues" evidence="1">
    <location>
        <begin position="80"/>
        <end position="89"/>
    </location>
</feature>
<gene>
    <name evidence="2" type="ORF">PHY01_18200</name>
</gene>
<keyword evidence="3" id="KW-1185">Reference proteome</keyword>
<name>A0A4Y3WKQ2_9PSEU</name>
<comment type="caution">
    <text evidence="2">The sequence shown here is derived from an EMBL/GenBank/DDBJ whole genome shotgun (WGS) entry which is preliminary data.</text>
</comment>
<organism evidence="2 3">
    <name type="scientific">Pseudonocardia hydrocarbonoxydans</name>
    <dbReference type="NCBI Taxonomy" id="76726"/>
    <lineage>
        <taxon>Bacteria</taxon>
        <taxon>Bacillati</taxon>
        <taxon>Actinomycetota</taxon>
        <taxon>Actinomycetes</taxon>
        <taxon>Pseudonocardiales</taxon>
        <taxon>Pseudonocardiaceae</taxon>
        <taxon>Pseudonocardia</taxon>
    </lineage>
</organism>
<dbReference type="Proteomes" id="UP000320338">
    <property type="component" value="Unassembled WGS sequence"/>
</dbReference>
<accession>A0A4Y3WKQ2</accession>
<feature type="region of interest" description="Disordered" evidence="1">
    <location>
        <begin position="65"/>
        <end position="89"/>
    </location>
</feature>
<feature type="region of interest" description="Disordered" evidence="1">
    <location>
        <begin position="1"/>
        <end position="50"/>
    </location>
</feature>
<feature type="compositionally biased region" description="Basic and acidic residues" evidence="1">
    <location>
        <begin position="9"/>
        <end position="22"/>
    </location>
</feature>
<sequence>MALQDPDDPDPRSREAAQRRTEVTQGRSGHAAQGSHFRRRPPGPRSAGAAEAIGIVAKIVCRAGNPVPAPDVETGEPPIPEDRNHGPVR</sequence>
<reference evidence="2 3" key="1">
    <citation type="submission" date="2019-06" db="EMBL/GenBank/DDBJ databases">
        <title>Whole genome shotgun sequence of Pseudonocardia hydrocarbonoxydans NBRC 14498.</title>
        <authorList>
            <person name="Hosoyama A."/>
            <person name="Uohara A."/>
            <person name="Ohji S."/>
            <person name="Ichikawa N."/>
        </authorList>
    </citation>
    <scope>NUCLEOTIDE SEQUENCE [LARGE SCALE GENOMIC DNA]</scope>
    <source>
        <strain evidence="2 3">NBRC 14498</strain>
    </source>
</reference>
<evidence type="ECO:0000313" key="2">
    <source>
        <dbReference type="EMBL" id="GEC19537.1"/>
    </source>
</evidence>